<evidence type="ECO:0000256" key="5">
    <source>
        <dbReference type="SAM" id="MobiDB-lite"/>
    </source>
</evidence>
<dbReference type="GeneID" id="35602410"/>
<dbReference type="EMBL" id="FJUY01000011">
    <property type="protein sequence ID" value="CZT21428.1"/>
    <property type="molecule type" value="Genomic_DNA"/>
</dbReference>
<gene>
    <name evidence="8" type="ORF">RCC_07291</name>
</gene>
<dbReference type="InterPro" id="IPR040454">
    <property type="entry name" value="TF_IIIC_Tfc1/Sfc1"/>
</dbReference>
<dbReference type="Gene3D" id="3.30.200.160">
    <property type="entry name" value="TFIIIC, subcomplex tauA, subunit Sfc1, barrel domain"/>
    <property type="match status" value="1"/>
</dbReference>
<dbReference type="PANTHER" id="PTHR13230:SF5">
    <property type="entry name" value="GENERAL TRANSCRIPTION FACTOR 3C POLYPEPTIDE 5"/>
    <property type="match status" value="1"/>
</dbReference>
<dbReference type="STRING" id="112498.A0A2D3V0X2"/>
<name>A0A2D3V0X2_9PEZI</name>
<feature type="domain" description="Transcription factor IIIC subunit Tfc1/Sfc1 triple barrel" evidence="7">
    <location>
        <begin position="27"/>
        <end position="173"/>
    </location>
</feature>
<evidence type="ECO:0008006" key="10">
    <source>
        <dbReference type="Google" id="ProtNLM"/>
    </source>
</evidence>
<evidence type="ECO:0000256" key="2">
    <source>
        <dbReference type="ARBA" id="ARBA00023125"/>
    </source>
</evidence>
<dbReference type="AlphaFoldDB" id="A0A2D3V0X2"/>
<keyword evidence="9" id="KW-1185">Reference proteome</keyword>
<evidence type="ECO:0000259" key="6">
    <source>
        <dbReference type="Pfam" id="PF09734"/>
    </source>
</evidence>
<dbReference type="GO" id="GO:0005634">
    <property type="term" value="C:nucleus"/>
    <property type="evidence" value="ECO:0007669"/>
    <property type="project" value="UniProtKB-SubCell"/>
</dbReference>
<feature type="compositionally biased region" description="Acidic residues" evidence="5">
    <location>
        <begin position="542"/>
        <end position="552"/>
    </location>
</feature>
<dbReference type="GO" id="GO:0001002">
    <property type="term" value="F:RNA polymerase III type 1 promoter sequence-specific DNA binding"/>
    <property type="evidence" value="ECO:0007669"/>
    <property type="project" value="TreeGrafter"/>
</dbReference>
<dbReference type="InterPro" id="IPR019136">
    <property type="entry name" value="TF_IIIC_su-5_HTH"/>
</dbReference>
<comment type="subcellular location">
    <subcellularLocation>
        <location evidence="1">Nucleus</location>
    </subcellularLocation>
</comment>
<evidence type="ECO:0000313" key="8">
    <source>
        <dbReference type="EMBL" id="CZT21428.1"/>
    </source>
</evidence>
<organism evidence="8 9">
    <name type="scientific">Ramularia collo-cygni</name>
    <dbReference type="NCBI Taxonomy" id="112498"/>
    <lineage>
        <taxon>Eukaryota</taxon>
        <taxon>Fungi</taxon>
        <taxon>Dikarya</taxon>
        <taxon>Ascomycota</taxon>
        <taxon>Pezizomycotina</taxon>
        <taxon>Dothideomycetes</taxon>
        <taxon>Dothideomycetidae</taxon>
        <taxon>Mycosphaerellales</taxon>
        <taxon>Mycosphaerellaceae</taxon>
        <taxon>Ramularia</taxon>
    </lineage>
</organism>
<evidence type="ECO:0000313" key="9">
    <source>
        <dbReference type="Proteomes" id="UP000225277"/>
    </source>
</evidence>
<dbReference type="InterPro" id="IPR042536">
    <property type="entry name" value="TFIIIC_tauA_Sfc1"/>
</dbReference>
<feature type="region of interest" description="Disordered" evidence="5">
    <location>
        <begin position="106"/>
        <end position="135"/>
    </location>
</feature>
<dbReference type="GO" id="GO:0006384">
    <property type="term" value="P:transcription initiation at RNA polymerase III promoter"/>
    <property type="evidence" value="ECO:0007669"/>
    <property type="project" value="InterPro"/>
</dbReference>
<sequence>MTPNGPHDNIQDQRGASIHHVGSRRIVSIEHPAIVKNFDRGFKSLGGEAQIKHVLEHHVGDSKLSSKQNGLPEPVIGVSLRPNDPLAKRIPSTGVETRNILVKVTVPKRTGRKRKRGSDAPFEHHPDQEQENGNVTAPDLLRRLRDNHDNYSIEAPGMLRETHRFRTLADFQLRNADLPVIRELRDHVMTTDYNRLKGFNINLDRSAPMSTAFPGPPQFVSSDLPFKYEYEQATGVVFLRDESGNLTSKNMSAAPRRVTWGLPPDAEDIPQTAPLEIPIRNPQGDMLPRAIEELQKLLEERPLVTKRVALNAMPPVSDSIFKEATQYVGYSFKAGPWRDSLIKYGVDPRKDPKYRFYQTMTFQLDREAFKLAPESAKVGDGNHNTLWARTLRHKKADPTTHIFDGKNITANGKTWQICDITDPIVHDIFHTENIRTECDAYQWGWYHNGTVAKGRAIMKDKMRYLFAGEIPPAEDYIPVAAMPEIVTSNSCHLSRETHGLHVSQMSLDMRNIAKNLEHQRTGSSKRWSARQNAAGAVNDEGQGIDEEGADDDANVREAGVDEDGNADGEGQGDFDDLDNNPAEADGTANVDVGG</sequence>
<evidence type="ECO:0000259" key="7">
    <source>
        <dbReference type="Pfam" id="PF17682"/>
    </source>
</evidence>
<dbReference type="PANTHER" id="PTHR13230">
    <property type="entry name" value="GENERAL TRANSCRIPTION FACTOR IIIC, POLYPEPTIDE 5"/>
    <property type="match status" value="1"/>
</dbReference>
<dbReference type="OrthoDB" id="5598268at2759"/>
<keyword evidence="4" id="KW-0539">Nucleus</keyword>
<feature type="domain" description="Transcription factor IIIC subunit 5 HTH" evidence="6">
    <location>
        <begin position="214"/>
        <end position="363"/>
    </location>
</feature>
<dbReference type="InterPro" id="IPR041499">
    <property type="entry name" value="Tfc1/Sfc1_N"/>
</dbReference>
<dbReference type="GO" id="GO:0000127">
    <property type="term" value="C:transcription factor TFIIIC complex"/>
    <property type="evidence" value="ECO:0007669"/>
    <property type="project" value="InterPro"/>
</dbReference>
<feature type="region of interest" description="Disordered" evidence="5">
    <location>
        <begin position="518"/>
        <end position="594"/>
    </location>
</feature>
<proteinExistence type="predicted"/>
<feature type="compositionally biased region" description="Polar residues" evidence="5">
    <location>
        <begin position="521"/>
        <end position="531"/>
    </location>
</feature>
<evidence type="ECO:0000256" key="4">
    <source>
        <dbReference type="ARBA" id="ARBA00023242"/>
    </source>
</evidence>
<dbReference type="GO" id="GO:0001003">
    <property type="term" value="F:RNA polymerase III type 2 promoter sequence-specific DNA binding"/>
    <property type="evidence" value="ECO:0007669"/>
    <property type="project" value="TreeGrafter"/>
</dbReference>
<evidence type="ECO:0000256" key="1">
    <source>
        <dbReference type="ARBA" id="ARBA00004123"/>
    </source>
</evidence>
<protein>
    <recommendedName>
        <fullName evidence="10">Transcription factor tau subunit sfc1</fullName>
    </recommendedName>
</protein>
<feature type="compositionally biased region" description="Acidic residues" evidence="5">
    <location>
        <begin position="560"/>
        <end position="578"/>
    </location>
</feature>
<dbReference type="RefSeq" id="XP_023628317.1">
    <property type="nucleotide sequence ID" value="XM_023772549.1"/>
</dbReference>
<dbReference type="Pfam" id="PF09734">
    <property type="entry name" value="Tau95"/>
    <property type="match status" value="1"/>
</dbReference>
<reference evidence="8 9" key="1">
    <citation type="submission" date="2016-03" db="EMBL/GenBank/DDBJ databases">
        <authorList>
            <person name="Ploux O."/>
        </authorList>
    </citation>
    <scope>NUCLEOTIDE SEQUENCE [LARGE SCALE GENOMIC DNA]</scope>
    <source>
        <strain evidence="8 9">URUG2</strain>
    </source>
</reference>
<dbReference type="Proteomes" id="UP000225277">
    <property type="component" value="Unassembled WGS sequence"/>
</dbReference>
<keyword evidence="2" id="KW-0238">DNA-binding</keyword>
<keyword evidence="3" id="KW-0804">Transcription</keyword>
<evidence type="ECO:0000256" key="3">
    <source>
        <dbReference type="ARBA" id="ARBA00023163"/>
    </source>
</evidence>
<dbReference type="Pfam" id="PF17682">
    <property type="entry name" value="Tau95_N"/>
    <property type="match status" value="1"/>
</dbReference>
<feature type="compositionally biased region" description="Basic and acidic residues" evidence="5">
    <location>
        <begin position="117"/>
        <end position="128"/>
    </location>
</feature>
<accession>A0A2D3V0X2</accession>